<evidence type="ECO:0000256" key="2">
    <source>
        <dbReference type="SAM" id="SignalP"/>
    </source>
</evidence>
<accession>A0ABT2D0R7</accession>
<comment type="caution">
    <text evidence="3">The sequence shown here is derived from an EMBL/GenBank/DDBJ whole genome shotgun (WGS) entry which is preliminary data.</text>
</comment>
<feature type="compositionally biased region" description="Low complexity" evidence="1">
    <location>
        <begin position="493"/>
        <end position="513"/>
    </location>
</feature>
<feature type="signal peptide" evidence="2">
    <location>
        <begin position="1"/>
        <end position="23"/>
    </location>
</feature>
<dbReference type="Proteomes" id="UP001204621">
    <property type="component" value="Unassembled WGS sequence"/>
</dbReference>
<feature type="compositionally biased region" description="Basic and acidic residues" evidence="1">
    <location>
        <begin position="552"/>
        <end position="572"/>
    </location>
</feature>
<feature type="compositionally biased region" description="Polar residues" evidence="1">
    <location>
        <begin position="431"/>
        <end position="441"/>
    </location>
</feature>
<proteinExistence type="predicted"/>
<sequence>MRTRLLKTLLALAFAGASVSALADDIPSLAGRVALAQGPVGISMEGGESMPAQLNWPVTAGSLVTTARGARTELQAGGAFIRLDGDSSLEVLQLDEGSLRLRLHYGSANIRIIDPGMLAGFELSTPEGRVTLQEPGRIRVDAERMADTSSVTVIEGMARVEGGGASLVLRTGKRADLRDDDVRTFAAGRDEFDDWSLARDRIDDAAIATRYVSPDMTGYTDLDRYGNWQTDPEYGALWFPTVAAGWTPYSDGSWVWIDPWGWTWVDNAPWGYAPFHYGRWLFVRERWCWVPGHRERHPVWSPALVGWVGGDSWRFDRHNRPMPGRGWYPLTPHDRFVPSFRMSDERLRRLNVDVRPDPRRRDEERRGLTVVPQDQFSQRGRVQVANVPHSTGLPPGITRQLQNAAPPAAPAFVRDRDGRRDERGGFEHRWQNGQQPTQVLTAPSLPRAPQQGVPAPQPQFRGEEGRRPMPQQAAPAQPVPQQWHDRRAEEGRPQAPVMSAPQQAAPAQPSPQQWRDRRDEQRPQAVLGAPPVAVPQPAPAAAPVQPAPQQWQERRQRFDDERRQRFEEERRQMGAATPGERFERRREQVQMPAPAPQPVQLSQPVQPIPAPPPVIPRQQPMQAPPPVVQHFQPMPAPRPVMQAERPAPAPRSEPHEDQKRQDQR</sequence>
<name>A0ABT2D0R7_9BURK</name>
<feature type="compositionally biased region" description="Basic and acidic residues" evidence="1">
    <location>
        <begin position="413"/>
        <end position="430"/>
    </location>
</feature>
<evidence type="ECO:0000313" key="3">
    <source>
        <dbReference type="EMBL" id="MCS0659821.1"/>
    </source>
</evidence>
<dbReference type="RefSeq" id="WP_258813015.1">
    <property type="nucleotide sequence ID" value="NZ_JANUGU010000006.1"/>
</dbReference>
<feature type="region of interest" description="Disordered" evidence="1">
    <location>
        <begin position="400"/>
        <end position="664"/>
    </location>
</feature>
<evidence type="ECO:0008006" key="5">
    <source>
        <dbReference type="Google" id="ProtNLM"/>
    </source>
</evidence>
<keyword evidence="2" id="KW-0732">Signal</keyword>
<evidence type="ECO:0000313" key="4">
    <source>
        <dbReference type="Proteomes" id="UP001204621"/>
    </source>
</evidence>
<feature type="compositionally biased region" description="Low complexity" evidence="1">
    <location>
        <begin position="541"/>
        <end position="551"/>
    </location>
</feature>
<feature type="compositionally biased region" description="Low complexity" evidence="1">
    <location>
        <begin position="468"/>
        <end position="482"/>
    </location>
</feature>
<feature type="compositionally biased region" description="Pro residues" evidence="1">
    <location>
        <begin position="606"/>
        <end position="615"/>
    </location>
</feature>
<keyword evidence="4" id="KW-1185">Reference proteome</keyword>
<dbReference type="EMBL" id="JANUGU010000006">
    <property type="protein sequence ID" value="MCS0659821.1"/>
    <property type="molecule type" value="Genomic_DNA"/>
</dbReference>
<protein>
    <recommendedName>
        <fullName evidence="5">FecR protein domain-containing protein</fullName>
    </recommendedName>
</protein>
<reference evidence="3 4" key="1">
    <citation type="submission" date="2022-08" db="EMBL/GenBank/DDBJ databases">
        <title>Reclassification of Massilia species as members of the genera Telluria, Duganella, Pseudoduganella, Mokoshia gen. nov. and Zemynaea gen. nov. using orthogonal and non-orthogonal genome-based approaches.</title>
        <authorList>
            <person name="Bowman J.P."/>
        </authorList>
    </citation>
    <scope>NUCLEOTIDE SEQUENCE [LARGE SCALE GENOMIC DNA]</scope>
    <source>
        <strain evidence="3 4">JCM 31606</strain>
    </source>
</reference>
<feature type="compositionally biased region" description="Basic and acidic residues" evidence="1">
    <location>
        <begin position="652"/>
        <end position="664"/>
    </location>
</feature>
<dbReference type="Pfam" id="PF20245">
    <property type="entry name" value="DUF6600"/>
    <property type="match status" value="1"/>
</dbReference>
<organism evidence="3 4">
    <name type="scientific">Massilia terrae</name>
    <dbReference type="NCBI Taxonomy" id="1811224"/>
    <lineage>
        <taxon>Bacteria</taxon>
        <taxon>Pseudomonadati</taxon>
        <taxon>Pseudomonadota</taxon>
        <taxon>Betaproteobacteria</taxon>
        <taxon>Burkholderiales</taxon>
        <taxon>Oxalobacteraceae</taxon>
        <taxon>Telluria group</taxon>
        <taxon>Massilia</taxon>
    </lineage>
</organism>
<dbReference type="InterPro" id="IPR046535">
    <property type="entry name" value="DUF6600"/>
</dbReference>
<feature type="compositionally biased region" description="Basic and acidic residues" evidence="1">
    <location>
        <begin position="483"/>
        <end position="492"/>
    </location>
</feature>
<gene>
    <name evidence="3" type="ORF">NX778_17245</name>
</gene>
<evidence type="ECO:0000256" key="1">
    <source>
        <dbReference type="SAM" id="MobiDB-lite"/>
    </source>
</evidence>
<feature type="chain" id="PRO_5045799230" description="FecR protein domain-containing protein" evidence="2">
    <location>
        <begin position="24"/>
        <end position="664"/>
    </location>
</feature>